<comment type="caution">
    <text evidence="1">The sequence shown here is derived from an EMBL/GenBank/DDBJ whole genome shotgun (WGS) entry which is preliminary data.</text>
</comment>
<sequence>MQRYELYPKQATLFTYFYLSTNLFRRWIISKRSLFFNSKFKVHNSKL</sequence>
<gene>
    <name evidence="1" type="ORF">HMPREF0973_00148</name>
</gene>
<protein>
    <submittedName>
        <fullName evidence="1">Uncharacterized protein</fullName>
    </submittedName>
</protein>
<name>C9MKM4_9BACT</name>
<accession>C9MKM4</accession>
<evidence type="ECO:0000313" key="1">
    <source>
        <dbReference type="EMBL" id="EEX19945.1"/>
    </source>
</evidence>
<proteinExistence type="predicted"/>
<dbReference type="Proteomes" id="UP000003327">
    <property type="component" value="Unassembled WGS sequence"/>
</dbReference>
<organism evidence="1 2">
    <name type="scientific">Prevotella veroralis F0319</name>
    <dbReference type="NCBI Taxonomy" id="649761"/>
    <lineage>
        <taxon>Bacteria</taxon>
        <taxon>Pseudomonadati</taxon>
        <taxon>Bacteroidota</taxon>
        <taxon>Bacteroidia</taxon>
        <taxon>Bacteroidales</taxon>
        <taxon>Prevotellaceae</taxon>
        <taxon>Prevotella</taxon>
    </lineage>
</organism>
<evidence type="ECO:0000313" key="2">
    <source>
        <dbReference type="Proteomes" id="UP000003327"/>
    </source>
</evidence>
<reference evidence="1 2" key="1">
    <citation type="submission" date="2009-09" db="EMBL/GenBank/DDBJ databases">
        <authorList>
            <person name="Weinstock G."/>
            <person name="Sodergren E."/>
            <person name="Clifton S."/>
            <person name="Fulton L."/>
            <person name="Fulton B."/>
            <person name="Courtney L."/>
            <person name="Fronick C."/>
            <person name="Harrison M."/>
            <person name="Strong C."/>
            <person name="Farmer C."/>
            <person name="Delahaunty K."/>
            <person name="Markovic C."/>
            <person name="Hall O."/>
            <person name="Minx P."/>
            <person name="Tomlinson C."/>
            <person name="Mitreva M."/>
            <person name="Nelson J."/>
            <person name="Hou S."/>
            <person name="Wollam A."/>
            <person name="Pepin K.H."/>
            <person name="Johnson M."/>
            <person name="Bhonagiri V."/>
            <person name="Nash W.E."/>
            <person name="Warren W."/>
            <person name="Chinwalla A."/>
            <person name="Mardis E.R."/>
            <person name="Wilson R.K."/>
        </authorList>
    </citation>
    <scope>NUCLEOTIDE SEQUENCE [LARGE SCALE GENOMIC DNA]</scope>
    <source>
        <strain evidence="1 2">F0319</strain>
    </source>
</reference>
<dbReference type="EMBL" id="ACVA01000005">
    <property type="protein sequence ID" value="EEX19945.1"/>
    <property type="molecule type" value="Genomic_DNA"/>
</dbReference>
<keyword evidence="2" id="KW-1185">Reference proteome</keyword>
<dbReference type="AlphaFoldDB" id="C9MKM4"/>
<dbReference type="HOGENOM" id="CLU_3171804_0_0_10"/>